<feature type="compositionally biased region" description="Basic and acidic residues" evidence="1">
    <location>
        <begin position="1"/>
        <end position="12"/>
    </location>
</feature>
<dbReference type="AlphaFoldDB" id="A0A6J4IKL7"/>
<name>A0A6J4IKL7_9ACTN</name>
<feature type="compositionally biased region" description="Basic and acidic residues" evidence="1">
    <location>
        <begin position="171"/>
        <end position="206"/>
    </location>
</feature>
<reference evidence="2" key="1">
    <citation type="submission" date="2020-02" db="EMBL/GenBank/DDBJ databases">
        <authorList>
            <person name="Meier V. D."/>
        </authorList>
    </citation>
    <scope>NUCLEOTIDE SEQUENCE</scope>
    <source>
        <strain evidence="2">AVDCRST_MAG57</strain>
    </source>
</reference>
<feature type="compositionally biased region" description="Basic and acidic residues" evidence="1">
    <location>
        <begin position="84"/>
        <end position="100"/>
    </location>
</feature>
<evidence type="ECO:0000256" key="1">
    <source>
        <dbReference type="SAM" id="MobiDB-lite"/>
    </source>
</evidence>
<evidence type="ECO:0000313" key="2">
    <source>
        <dbReference type="EMBL" id="CAA9252899.1"/>
    </source>
</evidence>
<sequence length="426" mass="47254">GVLRGDRRDGAHRPGPGHGSEEQCSQAHGGRVAGSGADDHRGGPRHPRRLHHERGAAAPGLRGGVPTHAGQRWRGKRRRRRPRAAVDGDRLRPRAQDARLHQRPRSAGGALRLRPGRPPRWGRDRLPRPGHAHLRARAAGCHDRQRARLPDRDRPPPDRHVDLAGLPLRGRHGEPGDGRCAGPRHDRDRQRRPRAGDQRPVLDARGHGRPHRRRRHLDHHGGGRRGAEAGHLHDRRRPHRRRYLGHRRRHDAGRHGHRARRPRAHDGRPGQADRRRRDGGGRAGRDPGGHGGPAALRGRRDAALPGIPDRPAADGGGPGRDLHRYCADHRERVRGPVHVRQRTGPPRRRRAHRRPPRRDPWAGAVLQRAGRGHRHPGGSGARAGGPGLRRCHRGAGRPPRRPGLPGLRRAAARARRPDRADPAAGL</sequence>
<feature type="compositionally biased region" description="Basic residues" evidence="1">
    <location>
        <begin position="71"/>
        <end position="83"/>
    </location>
</feature>
<feature type="compositionally biased region" description="Basic and acidic residues" evidence="1">
    <location>
        <begin position="140"/>
        <end position="162"/>
    </location>
</feature>
<feature type="non-terminal residue" evidence="2">
    <location>
        <position position="426"/>
    </location>
</feature>
<feature type="region of interest" description="Disordered" evidence="1">
    <location>
        <begin position="1"/>
        <end position="426"/>
    </location>
</feature>
<gene>
    <name evidence="2" type="ORF">AVDCRST_MAG57-2199</name>
</gene>
<feature type="compositionally biased region" description="Basic residues" evidence="1">
    <location>
        <begin position="389"/>
        <end position="400"/>
    </location>
</feature>
<protein>
    <submittedName>
        <fullName evidence="2">UDP-N-acetylglucosamine 1-carboxyvinyltransferase</fullName>
        <ecNumber evidence="2">2.5.1.7</ecNumber>
    </submittedName>
</protein>
<accession>A0A6J4IKL7</accession>
<dbReference type="EMBL" id="CADCTI010000178">
    <property type="protein sequence ID" value="CAA9252899.1"/>
    <property type="molecule type" value="Genomic_DNA"/>
</dbReference>
<feature type="compositionally biased region" description="Basic and acidic residues" evidence="1">
    <location>
        <begin position="320"/>
        <end position="334"/>
    </location>
</feature>
<feature type="non-terminal residue" evidence="2">
    <location>
        <position position="1"/>
    </location>
</feature>
<feature type="compositionally biased region" description="Basic residues" evidence="1">
    <location>
        <begin position="335"/>
        <end position="356"/>
    </location>
</feature>
<dbReference type="EC" id="2.5.1.7" evidence="2"/>
<feature type="compositionally biased region" description="Gly residues" evidence="1">
    <location>
        <begin position="377"/>
        <end position="387"/>
    </location>
</feature>
<feature type="compositionally biased region" description="Basic residues" evidence="1">
    <location>
        <begin position="207"/>
        <end position="218"/>
    </location>
</feature>
<dbReference type="GO" id="GO:0008760">
    <property type="term" value="F:UDP-N-acetylglucosamine 1-carboxyvinyltransferase activity"/>
    <property type="evidence" value="ECO:0007669"/>
    <property type="project" value="UniProtKB-EC"/>
</dbReference>
<feature type="compositionally biased region" description="Basic residues" evidence="1">
    <location>
        <begin position="43"/>
        <end position="52"/>
    </location>
</feature>
<proteinExistence type="predicted"/>
<feature type="compositionally biased region" description="Basic and acidic residues" evidence="1">
    <location>
        <begin position="219"/>
        <end position="232"/>
    </location>
</feature>
<keyword evidence="2" id="KW-0808">Transferase</keyword>
<organism evidence="2">
    <name type="scientific">uncultured Blastococcus sp</name>
    <dbReference type="NCBI Taxonomy" id="217144"/>
    <lineage>
        <taxon>Bacteria</taxon>
        <taxon>Bacillati</taxon>
        <taxon>Actinomycetota</taxon>
        <taxon>Actinomycetes</taxon>
        <taxon>Geodermatophilales</taxon>
        <taxon>Geodermatophilaceae</taxon>
        <taxon>Blastococcus</taxon>
        <taxon>environmental samples</taxon>
    </lineage>
</organism>
<feature type="compositionally biased region" description="Basic residues" evidence="1">
    <location>
        <begin position="233"/>
        <end position="263"/>
    </location>
</feature>
<feature type="compositionally biased region" description="Basic and acidic residues" evidence="1">
    <location>
        <begin position="415"/>
        <end position="426"/>
    </location>
</feature>
<feature type="compositionally biased region" description="Basic and acidic residues" evidence="1">
    <location>
        <begin position="264"/>
        <end position="288"/>
    </location>
</feature>